<dbReference type="PANTHER" id="PTHR42928">
    <property type="entry name" value="TRICARBOXYLATE-BINDING PROTEIN"/>
    <property type="match status" value="1"/>
</dbReference>
<name>A0A1M7U7A0_9BRAD</name>
<dbReference type="AlphaFoldDB" id="A0A1M7U7A0"/>
<dbReference type="InterPro" id="IPR005064">
    <property type="entry name" value="BUG"/>
</dbReference>
<dbReference type="Gene3D" id="3.40.190.150">
    <property type="entry name" value="Bordetella uptake gene, domain 1"/>
    <property type="match status" value="1"/>
</dbReference>
<comment type="similarity">
    <text evidence="1">Belongs to the UPF0065 (bug) family.</text>
</comment>
<protein>
    <submittedName>
        <fullName evidence="3">Tripartite-type tricarboxylate transporter, receptor component TctC</fullName>
    </submittedName>
</protein>
<proteinExistence type="inferred from homology"/>
<dbReference type="Pfam" id="PF03401">
    <property type="entry name" value="TctC"/>
    <property type="match status" value="1"/>
</dbReference>
<evidence type="ECO:0000313" key="3">
    <source>
        <dbReference type="EMBL" id="SHN78909.1"/>
    </source>
</evidence>
<feature type="signal peptide" evidence="2">
    <location>
        <begin position="1"/>
        <end position="25"/>
    </location>
</feature>
<dbReference type="EMBL" id="LT670849">
    <property type="protein sequence ID" value="SHN78909.1"/>
    <property type="molecule type" value="Genomic_DNA"/>
</dbReference>
<feature type="chain" id="PRO_5012161463" evidence="2">
    <location>
        <begin position="26"/>
        <end position="323"/>
    </location>
</feature>
<dbReference type="PANTHER" id="PTHR42928:SF5">
    <property type="entry name" value="BLR1237 PROTEIN"/>
    <property type="match status" value="1"/>
</dbReference>
<organism evidence="3 4">
    <name type="scientific">Bradyrhizobium erythrophlei</name>
    <dbReference type="NCBI Taxonomy" id="1437360"/>
    <lineage>
        <taxon>Bacteria</taxon>
        <taxon>Pseudomonadati</taxon>
        <taxon>Pseudomonadota</taxon>
        <taxon>Alphaproteobacteria</taxon>
        <taxon>Hyphomicrobiales</taxon>
        <taxon>Nitrobacteraceae</taxon>
        <taxon>Bradyrhizobium</taxon>
    </lineage>
</organism>
<dbReference type="PIRSF" id="PIRSF017082">
    <property type="entry name" value="YflP"/>
    <property type="match status" value="1"/>
</dbReference>
<keyword evidence="4" id="KW-1185">Reference proteome</keyword>
<evidence type="ECO:0000313" key="4">
    <source>
        <dbReference type="Proteomes" id="UP000184096"/>
    </source>
</evidence>
<sequence length="323" mass="33827">MEVSLKLRILAGLLLFGCSIPQSGAAGADYPSRQIRIVVPFPAGAGPDHVARMLGQHLQEAFGQTVLIENRAGALGSIGAAEVARSAPDGYTLLMGTNTTHAGNVAMLKNLPYDPVKDFVPVIRTITTAMVLLVKPDFPAKDLAGFLNYTKTHPNLTAGYGSGAAQISIAQLQSRGGLSVIAASYRGVPQAVTDVMTGATNLTFADLSVSLPQMRGGTLRGIGVTSPKRNELTPDLPALAEAMPGFEATIWYGLLAPANTPAAIVDRLYTASEKFLSAPATREKLASVGVVVSTMPPKEFGTFIQSEIVRWSADAKAAGIEPQ</sequence>
<accession>A0A1M7U7A0</accession>
<dbReference type="Gene3D" id="3.40.190.10">
    <property type="entry name" value="Periplasmic binding protein-like II"/>
    <property type="match status" value="1"/>
</dbReference>
<dbReference type="Proteomes" id="UP000184096">
    <property type="component" value="Chromosome I"/>
</dbReference>
<dbReference type="SUPFAM" id="SSF53850">
    <property type="entry name" value="Periplasmic binding protein-like II"/>
    <property type="match status" value="1"/>
</dbReference>
<evidence type="ECO:0000256" key="2">
    <source>
        <dbReference type="SAM" id="SignalP"/>
    </source>
</evidence>
<keyword evidence="3" id="KW-0675">Receptor</keyword>
<keyword evidence="2" id="KW-0732">Signal</keyword>
<reference evidence="4" key="1">
    <citation type="submission" date="2016-11" db="EMBL/GenBank/DDBJ databases">
        <authorList>
            <person name="Varghese N."/>
            <person name="Submissions S."/>
        </authorList>
    </citation>
    <scope>NUCLEOTIDE SEQUENCE [LARGE SCALE GENOMIC DNA]</scope>
    <source>
        <strain evidence="4">GAS401</strain>
    </source>
</reference>
<dbReference type="InterPro" id="IPR042100">
    <property type="entry name" value="Bug_dom1"/>
</dbReference>
<gene>
    <name evidence="3" type="ORF">SAMN05444170_3827</name>
</gene>
<evidence type="ECO:0000256" key="1">
    <source>
        <dbReference type="ARBA" id="ARBA00006987"/>
    </source>
</evidence>